<accession>A0A9J5XUF3</accession>
<proteinExistence type="predicted"/>
<evidence type="ECO:0000313" key="2">
    <source>
        <dbReference type="Proteomes" id="UP000824120"/>
    </source>
</evidence>
<reference evidence="1 2" key="1">
    <citation type="submission" date="2020-09" db="EMBL/GenBank/DDBJ databases">
        <title>De no assembly of potato wild relative species, Solanum commersonii.</title>
        <authorList>
            <person name="Cho K."/>
        </authorList>
    </citation>
    <scope>NUCLEOTIDE SEQUENCE [LARGE SCALE GENOMIC DNA]</scope>
    <source>
        <strain evidence="1">LZ3.2</strain>
        <tissue evidence="1">Leaf</tissue>
    </source>
</reference>
<keyword evidence="2" id="KW-1185">Reference proteome</keyword>
<evidence type="ECO:0000313" key="1">
    <source>
        <dbReference type="EMBL" id="KAG5590566.1"/>
    </source>
</evidence>
<sequence length="165" mass="19909">MNLKIREGSRSFHQRMFGIHILYRPRREKKSFIKAIQNLKKKIVGELPMAIGEKLLELKQVNLYKRVPIAQKNKLVELMRGKDLPIQYDIFFSGDDFRTMASMNIWWEDWYIDEILSLMRERHLRYPEYYDSTDRILDLNFYTNFKKRYDSINEKATTVGGRSFT</sequence>
<gene>
    <name evidence="1" type="ORF">H5410_041080</name>
</gene>
<organism evidence="1 2">
    <name type="scientific">Solanum commersonii</name>
    <name type="common">Commerson's wild potato</name>
    <name type="synonym">Commerson's nightshade</name>
    <dbReference type="NCBI Taxonomy" id="4109"/>
    <lineage>
        <taxon>Eukaryota</taxon>
        <taxon>Viridiplantae</taxon>
        <taxon>Streptophyta</taxon>
        <taxon>Embryophyta</taxon>
        <taxon>Tracheophyta</taxon>
        <taxon>Spermatophyta</taxon>
        <taxon>Magnoliopsida</taxon>
        <taxon>eudicotyledons</taxon>
        <taxon>Gunneridae</taxon>
        <taxon>Pentapetalae</taxon>
        <taxon>asterids</taxon>
        <taxon>lamiids</taxon>
        <taxon>Solanales</taxon>
        <taxon>Solanaceae</taxon>
        <taxon>Solanoideae</taxon>
        <taxon>Solaneae</taxon>
        <taxon>Solanum</taxon>
    </lineage>
</organism>
<protein>
    <submittedName>
        <fullName evidence="1">Uncharacterized protein</fullName>
    </submittedName>
</protein>
<dbReference type="Proteomes" id="UP000824120">
    <property type="component" value="Chromosome 8"/>
</dbReference>
<dbReference type="AlphaFoldDB" id="A0A9J5XUF3"/>
<dbReference type="OrthoDB" id="1319948at2759"/>
<name>A0A9J5XUF3_SOLCO</name>
<comment type="caution">
    <text evidence="1">The sequence shown here is derived from an EMBL/GenBank/DDBJ whole genome shotgun (WGS) entry which is preliminary data.</text>
</comment>
<dbReference type="EMBL" id="JACXVP010000008">
    <property type="protein sequence ID" value="KAG5590566.1"/>
    <property type="molecule type" value="Genomic_DNA"/>
</dbReference>